<feature type="region of interest" description="Disordered" evidence="1">
    <location>
        <begin position="17"/>
        <end position="38"/>
    </location>
</feature>
<evidence type="ECO:0000256" key="1">
    <source>
        <dbReference type="SAM" id="MobiDB-lite"/>
    </source>
</evidence>
<comment type="caution">
    <text evidence="2">The sequence shown here is derived from an EMBL/GenBank/DDBJ whole genome shotgun (WGS) entry which is preliminary data.</text>
</comment>
<gene>
    <name evidence="2" type="ORF">CDL15_Pgr014509</name>
</gene>
<organism evidence="2 3">
    <name type="scientific">Punica granatum</name>
    <name type="common">Pomegranate</name>
    <dbReference type="NCBI Taxonomy" id="22663"/>
    <lineage>
        <taxon>Eukaryota</taxon>
        <taxon>Viridiplantae</taxon>
        <taxon>Streptophyta</taxon>
        <taxon>Embryophyta</taxon>
        <taxon>Tracheophyta</taxon>
        <taxon>Spermatophyta</taxon>
        <taxon>Magnoliopsida</taxon>
        <taxon>eudicotyledons</taxon>
        <taxon>Gunneridae</taxon>
        <taxon>Pentapetalae</taxon>
        <taxon>rosids</taxon>
        <taxon>malvids</taxon>
        <taxon>Myrtales</taxon>
        <taxon>Lythraceae</taxon>
        <taxon>Punica</taxon>
    </lineage>
</organism>
<evidence type="ECO:0000313" key="2">
    <source>
        <dbReference type="EMBL" id="OWM70836.1"/>
    </source>
</evidence>
<evidence type="ECO:0000313" key="3">
    <source>
        <dbReference type="Proteomes" id="UP000197138"/>
    </source>
</evidence>
<name>A0A218WDT5_PUNGR</name>
<reference evidence="3" key="1">
    <citation type="journal article" date="2017" name="Plant J.">
        <title>The pomegranate (Punica granatum L.) genome and the genomics of punicalagin biosynthesis.</title>
        <authorList>
            <person name="Qin G."/>
            <person name="Xu C."/>
            <person name="Ming R."/>
            <person name="Tang H."/>
            <person name="Guyot R."/>
            <person name="Kramer E.M."/>
            <person name="Hu Y."/>
            <person name="Yi X."/>
            <person name="Qi Y."/>
            <person name="Xu X."/>
            <person name="Gao Z."/>
            <person name="Pan H."/>
            <person name="Jian J."/>
            <person name="Tian Y."/>
            <person name="Yue Z."/>
            <person name="Xu Y."/>
        </authorList>
    </citation>
    <scope>NUCLEOTIDE SEQUENCE [LARGE SCALE GENOMIC DNA]</scope>
    <source>
        <strain evidence="3">cv. Dabenzi</strain>
    </source>
</reference>
<dbReference type="AlphaFoldDB" id="A0A218WDT5"/>
<protein>
    <submittedName>
        <fullName evidence="2">Uncharacterized protein</fullName>
    </submittedName>
</protein>
<dbReference type="Proteomes" id="UP000197138">
    <property type="component" value="Unassembled WGS sequence"/>
</dbReference>
<sequence>MSYQLYVPPHVSQAKPYPLLQRKNQPMPGPSIRQQGSCRPQSIKYPYAQLDSLSCSSKRKQRATPPRQQQQQQQQQCEQIQTLIPPCHEFCFCLFVVIIKNKPAFIIPQQQNQGHAITAATLQTSEFCRQEDEIKLTSSHSIHEKGSIIIIIIHIILPNYITRNGKKYQSFYFTDIPRRKR</sequence>
<proteinExistence type="predicted"/>
<accession>A0A218WDT5</accession>
<dbReference type="EMBL" id="MTKT01004609">
    <property type="protein sequence ID" value="OWM70836.1"/>
    <property type="molecule type" value="Genomic_DNA"/>
</dbReference>